<dbReference type="STRING" id="1193502.SHALO_0367"/>
<dbReference type="SUPFAM" id="SSF56349">
    <property type="entry name" value="DNA breaking-rejoining enzymes"/>
    <property type="match status" value="1"/>
</dbReference>
<evidence type="ECO:0000256" key="1">
    <source>
        <dbReference type="ARBA" id="ARBA00023172"/>
    </source>
</evidence>
<evidence type="ECO:0000313" key="4">
    <source>
        <dbReference type="Proteomes" id="UP000094609"/>
    </source>
</evidence>
<dbReference type="Pfam" id="PF00589">
    <property type="entry name" value="Phage_integrase"/>
    <property type="match status" value="1"/>
</dbReference>
<protein>
    <recommendedName>
        <fullName evidence="2">Tyr recombinase domain-containing protein</fullName>
    </recommendedName>
</protein>
<dbReference type="CDD" id="cd00397">
    <property type="entry name" value="DNA_BRE_C"/>
    <property type="match status" value="1"/>
</dbReference>
<dbReference type="PROSITE" id="PS51898">
    <property type="entry name" value="TYR_RECOMBINASE"/>
    <property type="match status" value="1"/>
</dbReference>
<organism evidence="3 4">
    <name type="scientific">Sulfurospirillum halorespirans DSM 13726</name>
    <dbReference type="NCBI Taxonomy" id="1193502"/>
    <lineage>
        <taxon>Bacteria</taxon>
        <taxon>Pseudomonadati</taxon>
        <taxon>Campylobacterota</taxon>
        <taxon>Epsilonproteobacteria</taxon>
        <taxon>Campylobacterales</taxon>
        <taxon>Sulfurospirillaceae</taxon>
        <taxon>Sulfurospirillum</taxon>
    </lineage>
</organism>
<dbReference type="Gene3D" id="1.10.443.10">
    <property type="entry name" value="Intergrase catalytic core"/>
    <property type="match status" value="1"/>
</dbReference>
<keyword evidence="4" id="KW-1185">Reference proteome</keyword>
<evidence type="ECO:0000313" key="3">
    <source>
        <dbReference type="EMBL" id="AOO64164.1"/>
    </source>
</evidence>
<dbReference type="InterPro" id="IPR013762">
    <property type="entry name" value="Integrase-like_cat_sf"/>
</dbReference>
<dbReference type="KEGG" id="shal:SHALO_0367"/>
<dbReference type="AlphaFoldDB" id="A0A1D7TH42"/>
<dbReference type="InterPro" id="IPR002104">
    <property type="entry name" value="Integrase_catalytic"/>
</dbReference>
<name>A0A1D7TH42_9BACT</name>
<feature type="domain" description="Tyr recombinase" evidence="2">
    <location>
        <begin position="267"/>
        <end position="458"/>
    </location>
</feature>
<gene>
    <name evidence="3" type="ORF">SHALO_0367</name>
</gene>
<dbReference type="GO" id="GO:0006310">
    <property type="term" value="P:DNA recombination"/>
    <property type="evidence" value="ECO:0007669"/>
    <property type="project" value="UniProtKB-KW"/>
</dbReference>
<accession>A0A1D7TH42</accession>
<dbReference type="Proteomes" id="UP000094609">
    <property type="component" value="Chromosome"/>
</dbReference>
<dbReference type="EMBL" id="CP017111">
    <property type="protein sequence ID" value="AOO64164.1"/>
    <property type="molecule type" value="Genomic_DNA"/>
</dbReference>
<proteinExistence type="predicted"/>
<evidence type="ECO:0000259" key="2">
    <source>
        <dbReference type="PROSITE" id="PS51898"/>
    </source>
</evidence>
<reference evidence="4" key="1">
    <citation type="submission" date="2016-08" db="EMBL/GenBank/DDBJ databases">
        <title>Complete genome sequence of the organohalide-respiring Epsilonproteobacterium Sulfurospirillum halorespirans.</title>
        <authorList>
            <person name="Goris T."/>
            <person name="Zimmermann J."/>
            <person name="Schenz B."/>
            <person name="Lemos M."/>
            <person name="Hackermueller J."/>
            <person name="Diekert G."/>
        </authorList>
    </citation>
    <scope>NUCLEOTIDE SEQUENCE [LARGE SCALE GENOMIC DNA]</scope>
    <source>
        <strain>DSM 13726</strain>
        <strain evidence="4">PCE-M2</strain>
    </source>
</reference>
<dbReference type="RefSeq" id="WP_069477125.1">
    <property type="nucleotide sequence ID" value="NZ_CP017111.1"/>
</dbReference>
<keyword evidence="1" id="KW-0233">DNA recombination</keyword>
<dbReference type="GO" id="GO:0015074">
    <property type="term" value="P:DNA integration"/>
    <property type="evidence" value="ECO:0007669"/>
    <property type="project" value="InterPro"/>
</dbReference>
<sequence>MIPQHIRLQLKQCHTVNEVYHLLNHLMFPGTFNTYFANNPLMLPTSILKPSKMPIKLEGIFELAFRVITLLKFHGHVGDIPLNSGKKAYCYDLHHILKNIQNDLGSSIQRLDEIPTTNIEKYFYNKIEKGLSFSHLSMKLFKIKEWITDANSQLPYFLRLDESLLSNASVCYKINAGAQEEERHRQVLGSKRTPYPLDQLKPVLEKAMTYIKNYSEDVFLVVEQYKYIKTLTQAKQKTQLRYHFANTTHQYSEPDLLKFQKLCQSKINRKKITTTHLPPMNAMKKLEGACILIVTLMTGMRASELMILERFPVFRHDDHAHLTRIVRKTAADEGGEEVEMPIPLIAKEALLILSKIAQIKDSQETGPLINTTIMYTGVKELSHASYIRGILKTYYNLINEKNPPTPHQLRHVMAFIIVYLNDKDGLELARIFLGHTSIKMTLRYVGHYNLYYQKVIKDLEEQEAKRLLLVISKEIKEGHKLYNYKGEHIMNNTSFLGSYVEDFADLLHQDLLQLVQEGELAILQTPICLCIHDRSNPNEMACQRGFNLDSFIGESPQPARCEGNICCSSIFTEQHIKELKKQTQLLQDQYPKELRERLMQNTYFTDENLEEMTNPYTKIIKKYDEDQGRVSNG</sequence>
<dbReference type="GO" id="GO:0003677">
    <property type="term" value="F:DNA binding"/>
    <property type="evidence" value="ECO:0007669"/>
    <property type="project" value="InterPro"/>
</dbReference>
<dbReference type="InterPro" id="IPR011010">
    <property type="entry name" value="DNA_brk_join_enz"/>
</dbReference>